<dbReference type="VEuPathDB" id="TriTrypDB:LMJLV39_310020700"/>
<feature type="compositionally biased region" description="Polar residues" evidence="2">
    <location>
        <begin position="272"/>
        <end position="283"/>
    </location>
</feature>
<dbReference type="HOGENOM" id="CLU_651269_0_0_1"/>
<keyword evidence="4" id="KW-1185">Reference proteome</keyword>
<protein>
    <submittedName>
        <fullName evidence="3">Uncharacterized protein</fullName>
    </submittedName>
</protein>
<evidence type="ECO:0000313" key="3">
    <source>
        <dbReference type="EMBL" id="CAJ08323.1"/>
    </source>
</evidence>
<organism evidence="3 4">
    <name type="scientific">Leishmania major</name>
    <dbReference type="NCBI Taxonomy" id="5664"/>
    <lineage>
        <taxon>Eukaryota</taxon>
        <taxon>Discoba</taxon>
        <taxon>Euglenozoa</taxon>
        <taxon>Kinetoplastea</taxon>
        <taxon>Metakinetoplastina</taxon>
        <taxon>Trypanosomatida</taxon>
        <taxon>Trypanosomatidae</taxon>
        <taxon>Leishmaniinae</taxon>
        <taxon>Leishmania</taxon>
    </lineage>
</organism>
<dbReference type="GeneID" id="5654066"/>
<dbReference type="KEGG" id="lma:LMJF_31_1360"/>
<feature type="compositionally biased region" description="Acidic residues" evidence="2">
    <location>
        <begin position="307"/>
        <end position="317"/>
    </location>
</feature>
<feature type="region of interest" description="Disordered" evidence="2">
    <location>
        <begin position="270"/>
        <end position="336"/>
    </location>
</feature>
<dbReference type="InParanoid" id="Q4Q6C7"/>
<dbReference type="eggNOG" id="ENOG502S7J9">
    <property type="taxonomic scope" value="Eukaryota"/>
</dbReference>
<dbReference type="AlphaFoldDB" id="Q4Q6C7"/>
<dbReference type="OMA" id="CQEIEGA"/>
<accession>Q4Q6C7</accession>
<dbReference type="RefSeq" id="XP_001685121.1">
    <property type="nucleotide sequence ID" value="XM_001685069.1"/>
</dbReference>
<dbReference type="Proteomes" id="UP000000542">
    <property type="component" value="Chromosome 31"/>
</dbReference>
<dbReference type="VEuPathDB" id="TriTrypDB:LmjF.31.1360"/>
<proteinExistence type="predicted"/>
<dbReference type="VEuPathDB" id="TriTrypDB:LMJSD75_310020200"/>
<reference evidence="3 4" key="2">
    <citation type="journal article" date="2011" name="Genome Res.">
        <title>Chromosome and gene copy number variation allow major structural change between species and strains of Leishmania.</title>
        <authorList>
            <person name="Rogers M.B."/>
            <person name="Hilley J.D."/>
            <person name="Dickens N.J."/>
            <person name="Wilkes J."/>
            <person name="Bates P.A."/>
            <person name="Depledge D.P."/>
            <person name="Harris D."/>
            <person name="Her Y."/>
            <person name="Herzyk P."/>
            <person name="Imamura H."/>
            <person name="Otto T.D."/>
            <person name="Sanders M."/>
            <person name="Seeger K."/>
            <person name="Dujardin J.C."/>
            <person name="Berriman M."/>
            <person name="Smith D.F."/>
            <person name="Hertz-Fowler C."/>
            <person name="Mottram J.C."/>
        </authorList>
    </citation>
    <scope>NUCLEOTIDE SEQUENCE [LARGE SCALE GENOMIC DNA]</scope>
    <source>
        <strain evidence="4">MHOM/IL/81/Friedlin</strain>
    </source>
</reference>
<feature type="compositionally biased region" description="Basic and acidic residues" evidence="2">
    <location>
        <begin position="327"/>
        <end position="336"/>
    </location>
</feature>
<feature type="compositionally biased region" description="Basic and acidic residues" evidence="2">
    <location>
        <begin position="286"/>
        <end position="296"/>
    </location>
</feature>
<reference evidence="3 4" key="1">
    <citation type="journal article" date="2005" name="Science">
        <title>The genome of the kinetoplastid parasite, Leishmania major.</title>
        <authorList>
            <person name="Ivens A.C."/>
            <person name="Peacock C.S."/>
            <person name="Worthey E.A."/>
            <person name="Murphy L."/>
            <person name="Aggarwal G."/>
            <person name="Berriman M."/>
            <person name="Sisk E."/>
            <person name="Rajandream M.A."/>
            <person name="Adlem E."/>
            <person name="Aert R."/>
            <person name="Anupama A."/>
            <person name="Apostolou Z."/>
            <person name="Attipoe P."/>
            <person name="Bason N."/>
            <person name="Bauser C."/>
            <person name="Beck A."/>
            <person name="Beverley S.M."/>
            <person name="Bianchettin G."/>
            <person name="Borzym K."/>
            <person name="Bothe G."/>
            <person name="Bruschi C.V."/>
            <person name="Collins M."/>
            <person name="Cadag E."/>
            <person name="Ciarloni L."/>
            <person name="Clayton C."/>
            <person name="Coulson R.M."/>
            <person name="Cronin A."/>
            <person name="Cruz A.K."/>
            <person name="Davies R.M."/>
            <person name="De Gaudenzi J."/>
            <person name="Dobson D.E."/>
            <person name="Duesterhoeft A."/>
            <person name="Fazelina G."/>
            <person name="Fosker N."/>
            <person name="Frasch A.C."/>
            <person name="Fraser A."/>
            <person name="Fuchs M."/>
            <person name="Gabel C."/>
            <person name="Goble A."/>
            <person name="Goffeau A."/>
            <person name="Harris D."/>
            <person name="Hertz-Fowler C."/>
            <person name="Hilbert H."/>
            <person name="Horn D."/>
            <person name="Huang Y."/>
            <person name="Klages S."/>
            <person name="Knights A."/>
            <person name="Kube M."/>
            <person name="Larke N."/>
            <person name="Litvin L."/>
            <person name="Lord A."/>
            <person name="Louie T."/>
            <person name="Marra M."/>
            <person name="Masuy D."/>
            <person name="Matthews K."/>
            <person name="Michaeli S."/>
            <person name="Mottram J.C."/>
            <person name="Muller-Auer S."/>
            <person name="Munden H."/>
            <person name="Nelson S."/>
            <person name="Norbertczak H."/>
            <person name="Oliver K."/>
            <person name="O'neil S."/>
            <person name="Pentony M."/>
            <person name="Pohl T.M."/>
            <person name="Price C."/>
            <person name="Purnelle B."/>
            <person name="Quail M.A."/>
            <person name="Rabbinowitsch E."/>
            <person name="Reinhardt R."/>
            <person name="Rieger M."/>
            <person name="Rinta J."/>
            <person name="Robben J."/>
            <person name="Robertson L."/>
            <person name="Ruiz J.C."/>
            <person name="Rutter S."/>
            <person name="Saunders D."/>
            <person name="Schafer M."/>
            <person name="Schein J."/>
            <person name="Schwartz D.C."/>
            <person name="Seeger K."/>
            <person name="Seyler A."/>
            <person name="Sharp S."/>
            <person name="Shin H."/>
            <person name="Sivam D."/>
            <person name="Squares R."/>
            <person name="Squares S."/>
            <person name="Tosato V."/>
            <person name="Vogt C."/>
            <person name="Volckaert G."/>
            <person name="Wambutt R."/>
            <person name="Warren T."/>
            <person name="Wedler H."/>
            <person name="Woodward J."/>
            <person name="Zhou S."/>
            <person name="Zimmermann W."/>
            <person name="Smith D.F."/>
            <person name="Blackwell J.M."/>
            <person name="Stuart K.D."/>
            <person name="Barrell B."/>
            <person name="Myler P.J."/>
        </authorList>
    </citation>
    <scope>NUCLEOTIDE SEQUENCE [LARGE SCALE GENOMIC DNA]</scope>
    <source>
        <strain evidence="4">MHOM/IL/81/Friedlin</strain>
    </source>
</reference>
<sequence>MASIPEPIFALALRIFALACIHRHFIAASPRELLGFHLGGLSLSVSFSMSADGCHINAHQATPVRPHSLAQSVRLLRREGKCHRMLGNLDTAAGDALRSFHDALDQAQQSLQRDEGRLRATEQLLSDLMLEVDCLKADSAPNSATLQRREALQAEKLKMLHHTRHQREAIAATAAHIQHLKEPRVKLTERVDALKVDVKALRRQYGLRAAQVHAFIAQFLQPQNSLENLRCQLARLQQGRVSQAEALRASKRHLEELKAELAALKAADRLDTTTGPNGNSIVGNDQHLETKRDHEVAAVSGLASDGNGEELNAEDSECAGSVPAPSEADRRSEATRRRSEQAAAHKAAEAQQAAEQARLEAVCVDLKQQVLLLCQEIEGADAAQQREHKAYHDALNDAASGAGGGVLRQCQRCACDLFEGFS</sequence>
<gene>
    <name evidence="3" type="ORF">LMJF_31_1360</name>
</gene>
<dbReference type="EMBL" id="FR796427">
    <property type="protein sequence ID" value="CAJ08323.1"/>
    <property type="molecule type" value="Genomic_DNA"/>
</dbReference>
<evidence type="ECO:0000256" key="1">
    <source>
        <dbReference type="SAM" id="Coils"/>
    </source>
</evidence>
<feature type="coiled-coil region" evidence="1">
    <location>
        <begin position="104"/>
        <end position="138"/>
    </location>
</feature>
<evidence type="ECO:0000313" key="4">
    <source>
        <dbReference type="Proteomes" id="UP000000542"/>
    </source>
</evidence>
<evidence type="ECO:0000256" key="2">
    <source>
        <dbReference type="SAM" id="MobiDB-lite"/>
    </source>
</evidence>
<name>Q4Q6C7_LEIMA</name>
<keyword evidence="1" id="KW-0175">Coiled coil</keyword>
<dbReference type="VEuPathDB" id="TriTrypDB:LMJFC_310022800"/>